<evidence type="ECO:0000256" key="3">
    <source>
        <dbReference type="SAM" id="Phobius"/>
    </source>
</evidence>
<keyword evidence="3" id="KW-1133">Transmembrane helix</keyword>
<dbReference type="PANTHER" id="PTHR34978:SF3">
    <property type="entry name" value="SLR0241 PROTEIN"/>
    <property type="match status" value="1"/>
</dbReference>
<name>A0A5B9MLX3_9BACT</name>
<organism evidence="5 6">
    <name type="scientific">Stieleria maiorica</name>
    <dbReference type="NCBI Taxonomy" id="2795974"/>
    <lineage>
        <taxon>Bacteria</taxon>
        <taxon>Pseudomonadati</taxon>
        <taxon>Planctomycetota</taxon>
        <taxon>Planctomycetia</taxon>
        <taxon>Pirellulales</taxon>
        <taxon>Pirellulaceae</taxon>
        <taxon>Stieleria</taxon>
    </lineage>
</organism>
<feature type="transmembrane region" description="Helical" evidence="3">
    <location>
        <begin position="38"/>
        <end position="56"/>
    </location>
</feature>
<keyword evidence="3" id="KW-0472">Membrane</keyword>
<proteinExistence type="predicted"/>
<evidence type="ECO:0000259" key="4">
    <source>
        <dbReference type="Pfam" id="PF05569"/>
    </source>
</evidence>
<protein>
    <submittedName>
        <fullName evidence="5">BlaR1 peptidase M56</fullName>
    </submittedName>
</protein>
<keyword evidence="3" id="KW-0812">Transmembrane</keyword>
<dbReference type="KEGG" id="smam:Mal15_60770"/>
<keyword evidence="1" id="KW-0175">Coiled coil</keyword>
<dbReference type="PANTHER" id="PTHR34978">
    <property type="entry name" value="POSSIBLE SENSOR-TRANSDUCER PROTEIN BLAR"/>
    <property type="match status" value="1"/>
</dbReference>
<feature type="region of interest" description="Disordered" evidence="2">
    <location>
        <begin position="369"/>
        <end position="392"/>
    </location>
</feature>
<evidence type="ECO:0000256" key="1">
    <source>
        <dbReference type="SAM" id="Coils"/>
    </source>
</evidence>
<dbReference type="InterPro" id="IPR008756">
    <property type="entry name" value="Peptidase_M56"/>
</dbReference>
<dbReference type="Pfam" id="PF05569">
    <property type="entry name" value="Peptidase_M56"/>
    <property type="match status" value="1"/>
</dbReference>
<dbReference type="EMBL" id="CP036264">
    <property type="protein sequence ID" value="QEG01994.1"/>
    <property type="molecule type" value="Genomic_DNA"/>
</dbReference>
<accession>A0A5B9MLX3</accession>
<reference evidence="5 6" key="1">
    <citation type="submission" date="2019-02" db="EMBL/GenBank/DDBJ databases">
        <title>Planctomycetal bacteria perform biofilm scaping via a novel small molecule.</title>
        <authorList>
            <person name="Jeske O."/>
            <person name="Boedeker C."/>
            <person name="Wiegand S."/>
            <person name="Breitling P."/>
            <person name="Kallscheuer N."/>
            <person name="Jogler M."/>
            <person name="Rohde M."/>
            <person name="Petersen J."/>
            <person name="Medema M.H."/>
            <person name="Surup F."/>
            <person name="Jogler C."/>
        </authorList>
    </citation>
    <scope>NUCLEOTIDE SEQUENCE [LARGE SCALE GENOMIC DNA]</scope>
    <source>
        <strain evidence="5 6">Mal15</strain>
    </source>
</reference>
<evidence type="ECO:0000313" key="6">
    <source>
        <dbReference type="Proteomes" id="UP000321353"/>
    </source>
</evidence>
<feature type="coiled-coil region" evidence="1">
    <location>
        <begin position="659"/>
        <end position="686"/>
    </location>
</feature>
<sequence length="858" mass="95023">MNTLLHCLVTASLMLTISCGVAAFLLRRIDRMTPRLRQIILFAVLLQGLMLFRMPVELPWLEPDPMSATSLSPVAIPDVAVSVGDSLVGPQFQPESGRSDAVTAGSGLLSTESPTNDAFVSPWTDLVTPTALTVWMLGMVAIAGRGVTRYRKLCRLVDQLDPAPASWQSQWQRVCRLRGRDAPEMLVSGAAGPMLVRRPRGYALVVPAPYWESLTVDQRRGVLLHELAHLCRHDVWRQAIARTAVALHWWNPAAWWCVRHYEESAEWACDESLTRADPAAAQGLAASLVQLVEFIDHPPATPPRIAGGLGVQSMAAPPLTERVTRLLNASSSPPSRDSVMKRLLLGLIAAGLVFLSAVQFRLVAADNDAPGQGGETSDGRSASLQVLSSDSKDQIQTLRRRLNPSDKASSQLAQLLDSESGQVAFAGVIDLLKGKYRETARAEAIPRFVEKHFDVAPDGTLALRGDSRQAAESWVQQSRQLGQVLDSMQRRMKGVAERLDDSTETNQMARRMLTDEHVGYAIMLDEFDGRSDPIELFLGKALEKVLVRRGDKMVVIPTLGADGRRQIERFELATKVFEKLKRELPDFASEFATPDERHERLVAKLDDPAMAAVVALHLTKEHTSSATAAVDDLFVQLEKISRDTAAGLVIENEEAWQNLEELLEMADRAGNRIDAVRDRLIQIEKDLDKSDPLTQRFATQIKSGVIAFQVAVDVPYADFDLGKHVEGMISQVMEPEGENGLRVRDDAADQVNQRAGELLTACRTIRRYLRRVDDMRDSMADRQLAESLEGPGRMLLLTEIRRLAEQSQPDTTELLAKEFFVVDEATGQWTVHPQRAEVVGQLTRRAAELEHELAKDDF</sequence>
<dbReference type="RefSeq" id="WP_147870996.1">
    <property type="nucleotide sequence ID" value="NZ_CP036264.1"/>
</dbReference>
<gene>
    <name evidence="5" type="ORF">Mal15_60770</name>
</gene>
<dbReference type="InterPro" id="IPR052173">
    <property type="entry name" value="Beta-lactam_resp_regulator"/>
</dbReference>
<dbReference type="Proteomes" id="UP000321353">
    <property type="component" value="Chromosome"/>
</dbReference>
<evidence type="ECO:0000313" key="5">
    <source>
        <dbReference type="EMBL" id="QEG01994.1"/>
    </source>
</evidence>
<feature type="transmembrane region" description="Helical" evidence="3">
    <location>
        <begin position="343"/>
        <end position="362"/>
    </location>
</feature>
<feature type="domain" description="Peptidase M56" evidence="4">
    <location>
        <begin position="114"/>
        <end position="291"/>
    </location>
</feature>
<dbReference type="CDD" id="cd07341">
    <property type="entry name" value="M56_BlaR1_MecR1_like"/>
    <property type="match status" value="1"/>
</dbReference>
<dbReference type="AlphaFoldDB" id="A0A5B9MLX3"/>
<keyword evidence="6" id="KW-1185">Reference proteome</keyword>
<feature type="compositionally biased region" description="Polar residues" evidence="2">
    <location>
        <begin position="379"/>
        <end position="392"/>
    </location>
</feature>
<feature type="transmembrane region" description="Helical" evidence="3">
    <location>
        <begin position="126"/>
        <end position="147"/>
    </location>
</feature>
<feature type="transmembrane region" description="Helical" evidence="3">
    <location>
        <begin position="6"/>
        <end position="26"/>
    </location>
</feature>
<evidence type="ECO:0000256" key="2">
    <source>
        <dbReference type="SAM" id="MobiDB-lite"/>
    </source>
</evidence>